<evidence type="ECO:0000256" key="4">
    <source>
        <dbReference type="ARBA" id="ARBA00022692"/>
    </source>
</evidence>
<feature type="transmembrane region" description="Helical" evidence="7">
    <location>
        <begin position="202"/>
        <end position="219"/>
    </location>
</feature>
<evidence type="ECO:0000313" key="8">
    <source>
        <dbReference type="EMBL" id="MBC3537982.1"/>
    </source>
</evidence>
<comment type="similarity">
    <text evidence="2">Belongs to the UPF0718 family.</text>
</comment>
<dbReference type="InterPro" id="IPR052923">
    <property type="entry name" value="UPF0718"/>
</dbReference>
<dbReference type="EMBL" id="JACOGK010000059">
    <property type="protein sequence ID" value="MBC3537982.1"/>
    <property type="molecule type" value="Genomic_DNA"/>
</dbReference>
<dbReference type="SUPFAM" id="SSF52540">
    <property type="entry name" value="P-loop containing nucleoside triphosphate hydrolases"/>
    <property type="match status" value="1"/>
</dbReference>
<evidence type="ECO:0000256" key="3">
    <source>
        <dbReference type="ARBA" id="ARBA00022475"/>
    </source>
</evidence>
<sequence>MRHIIGQIPVYIVMGFLSTGKTTLTNYLLRERRGAIGRVVMEEGRTAPDSDALVLPILTEANVGATAYRLREMATTQAPSELWLEWNGMVPFTLLERLFLSTRVRDYYKLQHIYFVATPAYCTQLLGRTGTASLSQLREADTVLLFDHLPEEKGMSAAADIAAAKQALRGQYPGSSIRLVSSLAKQRTRRHVVAAPSHRGRVFLPLVLVSLTLFYTWALRTTGPLPELVRTTATLTMATLLQALSFLLLGLAVSSALQLFVPPSFLARRFRGSTAKGLCQSLVAAFCFPVCDCAAVPLFQTFLRQGVPVPAALFFLLAGPIVNPIVIASTYYAFQGQSSIVVARISLGLLIALVVSLSFYGSRLPAAGVAADSTCTCLRYVSKPAVTKSEKWFLYVIHMREEFFRMAPYVVLAAFLTALFQVCGKDWLPAQTAALPAWLTILVMEGAAFFLSLCSTADAAVARSFSSYVPIPGVLAFLLLGPMLDVKNALLLSRLVSWRFTLRLALTLILCVSLAAAAFSLYQTGGVPFP</sequence>
<dbReference type="InterPro" id="IPR027417">
    <property type="entry name" value="P-loop_NTPase"/>
</dbReference>
<protein>
    <submittedName>
        <fullName evidence="8">Permease</fullName>
    </submittedName>
</protein>
<feature type="transmembrane region" description="Helical" evidence="7">
    <location>
        <begin position="239"/>
        <end position="261"/>
    </location>
</feature>
<keyword evidence="6 7" id="KW-0472">Membrane</keyword>
<keyword evidence="3" id="KW-1003">Cell membrane</keyword>
<evidence type="ECO:0000256" key="6">
    <source>
        <dbReference type="ARBA" id="ARBA00023136"/>
    </source>
</evidence>
<dbReference type="PANTHER" id="PTHR34184">
    <property type="entry name" value="UPF0718 PROTEIN YCGR"/>
    <property type="match status" value="1"/>
</dbReference>
<evidence type="ECO:0000256" key="5">
    <source>
        <dbReference type="ARBA" id="ARBA00022989"/>
    </source>
</evidence>
<evidence type="ECO:0000256" key="1">
    <source>
        <dbReference type="ARBA" id="ARBA00004651"/>
    </source>
</evidence>
<feature type="transmembrane region" description="Helical" evidence="7">
    <location>
        <begin position="282"/>
        <end position="303"/>
    </location>
</feature>
<organism evidence="8 9">
    <name type="scientific">Megasphaera hominis</name>
    <dbReference type="NCBI Taxonomy" id="159836"/>
    <lineage>
        <taxon>Bacteria</taxon>
        <taxon>Bacillati</taxon>
        <taxon>Bacillota</taxon>
        <taxon>Negativicutes</taxon>
        <taxon>Veillonellales</taxon>
        <taxon>Veillonellaceae</taxon>
        <taxon>Megasphaera</taxon>
    </lineage>
</organism>
<evidence type="ECO:0000256" key="2">
    <source>
        <dbReference type="ARBA" id="ARBA00006386"/>
    </source>
</evidence>
<keyword evidence="4 7" id="KW-0812">Transmembrane</keyword>
<proteinExistence type="inferred from homology"/>
<comment type="caution">
    <text evidence="8">The sequence shown here is derived from an EMBL/GenBank/DDBJ whole genome shotgun (WGS) entry which is preliminary data.</text>
</comment>
<feature type="transmembrane region" description="Helical" evidence="7">
    <location>
        <begin position="435"/>
        <end position="453"/>
    </location>
</feature>
<dbReference type="Proteomes" id="UP000606870">
    <property type="component" value="Unassembled WGS sequence"/>
</dbReference>
<feature type="transmembrane region" description="Helical" evidence="7">
    <location>
        <begin position="341"/>
        <end position="360"/>
    </location>
</feature>
<dbReference type="RefSeq" id="WP_186504549.1">
    <property type="nucleotide sequence ID" value="NZ_JACOGK010000059.1"/>
</dbReference>
<gene>
    <name evidence="8" type="ORF">H8J70_12105</name>
</gene>
<comment type="subcellular location">
    <subcellularLocation>
        <location evidence="1">Cell membrane</location>
        <topology evidence="1">Multi-pass membrane protein</topology>
    </subcellularLocation>
</comment>
<feature type="transmembrane region" description="Helical" evidence="7">
    <location>
        <begin position="403"/>
        <end position="423"/>
    </location>
</feature>
<evidence type="ECO:0000313" key="9">
    <source>
        <dbReference type="Proteomes" id="UP000606870"/>
    </source>
</evidence>
<feature type="transmembrane region" description="Helical" evidence="7">
    <location>
        <begin position="309"/>
        <end position="334"/>
    </location>
</feature>
<name>A0ABR6VM62_9FIRM</name>
<evidence type="ECO:0000256" key="7">
    <source>
        <dbReference type="SAM" id="Phobius"/>
    </source>
</evidence>
<accession>A0ABR6VM62</accession>
<dbReference type="InterPro" id="IPR005524">
    <property type="entry name" value="DUF318"/>
</dbReference>
<keyword evidence="5 7" id="KW-1133">Transmembrane helix</keyword>
<dbReference type="PANTHER" id="PTHR34184:SF4">
    <property type="entry name" value="UPF0718 PROTEIN YCGR"/>
    <property type="match status" value="1"/>
</dbReference>
<reference evidence="8 9" key="1">
    <citation type="submission" date="2020-08" db="EMBL/GenBank/DDBJ databases">
        <authorList>
            <person name="Liu C."/>
            <person name="Sun Q."/>
        </authorList>
    </citation>
    <scope>NUCLEOTIDE SEQUENCE [LARGE SCALE GENOMIC DNA]</scope>
    <source>
        <strain evidence="8 9">NSJ-59</strain>
    </source>
</reference>
<feature type="transmembrane region" description="Helical" evidence="7">
    <location>
        <begin position="465"/>
        <end position="484"/>
    </location>
</feature>
<dbReference type="Gene3D" id="3.40.50.300">
    <property type="entry name" value="P-loop containing nucleotide triphosphate hydrolases"/>
    <property type="match status" value="1"/>
</dbReference>
<dbReference type="Pfam" id="PF03773">
    <property type="entry name" value="ArsP_1"/>
    <property type="match status" value="1"/>
</dbReference>
<keyword evidence="9" id="KW-1185">Reference proteome</keyword>
<feature type="transmembrane region" description="Helical" evidence="7">
    <location>
        <begin position="504"/>
        <end position="522"/>
    </location>
</feature>